<organism evidence="1">
    <name type="scientific">marine metagenome</name>
    <dbReference type="NCBI Taxonomy" id="408172"/>
    <lineage>
        <taxon>unclassified sequences</taxon>
        <taxon>metagenomes</taxon>
        <taxon>ecological metagenomes</taxon>
    </lineage>
</organism>
<reference evidence="1" key="1">
    <citation type="submission" date="2018-05" db="EMBL/GenBank/DDBJ databases">
        <authorList>
            <person name="Lanie J.A."/>
            <person name="Ng W.-L."/>
            <person name="Kazmierczak K.M."/>
            <person name="Andrzejewski T.M."/>
            <person name="Davidsen T.M."/>
            <person name="Wayne K.J."/>
            <person name="Tettelin H."/>
            <person name="Glass J.I."/>
            <person name="Rusch D."/>
            <person name="Podicherti R."/>
            <person name="Tsui H.-C.T."/>
            <person name="Winkler M.E."/>
        </authorList>
    </citation>
    <scope>NUCLEOTIDE SEQUENCE</scope>
</reference>
<protein>
    <submittedName>
        <fullName evidence="1">Uncharacterized protein</fullName>
    </submittedName>
</protein>
<proteinExistence type="predicted"/>
<evidence type="ECO:0000313" key="1">
    <source>
        <dbReference type="EMBL" id="SVD09625.1"/>
    </source>
</evidence>
<gene>
    <name evidence="1" type="ORF">METZ01_LOCUS362479</name>
</gene>
<feature type="non-terminal residue" evidence="1">
    <location>
        <position position="1"/>
    </location>
</feature>
<dbReference type="EMBL" id="UINC01129323">
    <property type="protein sequence ID" value="SVD09625.1"/>
    <property type="molecule type" value="Genomic_DNA"/>
</dbReference>
<sequence>MTTRPNMLRTKGRFLSPVFVASLMLLVAQPVLASEAEEGTVWLTGAVYDNSGLPLIGALIAVSLPGSEKLDGL</sequence>
<feature type="non-terminal residue" evidence="1">
    <location>
        <position position="73"/>
    </location>
</feature>
<dbReference type="AlphaFoldDB" id="A0A382SJH0"/>
<name>A0A382SJH0_9ZZZZ</name>
<accession>A0A382SJH0</accession>